<proteinExistence type="predicted"/>
<organism evidence="6 7">
    <name type="scientific">Paradesertivirga mongoliensis</name>
    <dbReference type="NCBI Taxonomy" id="2100740"/>
    <lineage>
        <taxon>Bacteria</taxon>
        <taxon>Pseudomonadati</taxon>
        <taxon>Bacteroidota</taxon>
        <taxon>Sphingobacteriia</taxon>
        <taxon>Sphingobacteriales</taxon>
        <taxon>Sphingobacteriaceae</taxon>
        <taxon>Paradesertivirga</taxon>
    </lineage>
</organism>
<accession>A0ABW4ZNK2</accession>
<dbReference type="EMBL" id="JBHUHZ010000002">
    <property type="protein sequence ID" value="MFD2163469.1"/>
    <property type="molecule type" value="Genomic_DNA"/>
</dbReference>
<gene>
    <name evidence="6" type="ORF">ACFSJU_13760</name>
</gene>
<comment type="caution">
    <text evidence="6">The sequence shown here is derived from an EMBL/GenBank/DDBJ whole genome shotgun (WGS) entry which is preliminary data.</text>
</comment>
<name>A0ABW4ZNK2_9SPHI</name>
<dbReference type="Pfam" id="PF00355">
    <property type="entry name" value="Rieske"/>
    <property type="match status" value="1"/>
</dbReference>
<evidence type="ECO:0000256" key="4">
    <source>
        <dbReference type="ARBA" id="ARBA00023014"/>
    </source>
</evidence>
<evidence type="ECO:0000259" key="5">
    <source>
        <dbReference type="PROSITE" id="PS51296"/>
    </source>
</evidence>
<evidence type="ECO:0000256" key="1">
    <source>
        <dbReference type="ARBA" id="ARBA00022714"/>
    </source>
</evidence>
<dbReference type="SUPFAM" id="SSF50022">
    <property type="entry name" value="ISP domain"/>
    <property type="match status" value="1"/>
</dbReference>
<keyword evidence="2" id="KW-0479">Metal-binding</keyword>
<evidence type="ECO:0000256" key="2">
    <source>
        <dbReference type="ARBA" id="ARBA00022723"/>
    </source>
</evidence>
<dbReference type="Gene3D" id="2.102.10.10">
    <property type="entry name" value="Rieske [2Fe-2S] iron-sulphur domain"/>
    <property type="match status" value="1"/>
</dbReference>
<dbReference type="CDD" id="cd03467">
    <property type="entry name" value="Rieske"/>
    <property type="match status" value="1"/>
</dbReference>
<dbReference type="InterPro" id="IPR036922">
    <property type="entry name" value="Rieske_2Fe-2S_sf"/>
</dbReference>
<evidence type="ECO:0000313" key="6">
    <source>
        <dbReference type="EMBL" id="MFD2163469.1"/>
    </source>
</evidence>
<evidence type="ECO:0000256" key="3">
    <source>
        <dbReference type="ARBA" id="ARBA00023004"/>
    </source>
</evidence>
<feature type="domain" description="Rieske" evidence="5">
    <location>
        <begin position="9"/>
        <end position="99"/>
    </location>
</feature>
<keyword evidence="7" id="KW-1185">Reference proteome</keyword>
<sequence length="117" mass="13188">MIWFKVFELDVMLQSDFVKAITVNGKKLCAVKSGDDVFITQAYCPHAGAGLSGGWCKNGKLICPFHRYEYDLQTGRGAPGQGDYIDIYPSEKREDGIYVGFQEKLNLLKLLFSKRKT</sequence>
<keyword evidence="4" id="KW-0411">Iron-sulfur</keyword>
<keyword evidence="1" id="KW-0001">2Fe-2S</keyword>
<evidence type="ECO:0000313" key="7">
    <source>
        <dbReference type="Proteomes" id="UP001597387"/>
    </source>
</evidence>
<keyword evidence="3" id="KW-0408">Iron</keyword>
<reference evidence="7" key="1">
    <citation type="journal article" date="2019" name="Int. J. Syst. Evol. Microbiol.">
        <title>The Global Catalogue of Microorganisms (GCM) 10K type strain sequencing project: providing services to taxonomists for standard genome sequencing and annotation.</title>
        <authorList>
            <consortium name="The Broad Institute Genomics Platform"/>
            <consortium name="The Broad Institute Genome Sequencing Center for Infectious Disease"/>
            <person name="Wu L."/>
            <person name="Ma J."/>
        </authorList>
    </citation>
    <scope>NUCLEOTIDE SEQUENCE [LARGE SCALE GENOMIC DNA]</scope>
    <source>
        <strain evidence="7">KCTC 42217</strain>
    </source>
</reference>
<dbReference type="RefSeq" id="WP_255900819.1">
    <property type="nucleotide sequence ID" value="NZ_JAFMZO010000002.1"/>
</dbReference>
<dbReference type="InterPro" id="IPR017941">
    <property type="entry name" value="Rieske_2Fe-2S"/>
</dbReference>
<protein>
    <submittedName>
        <fullName evidence="6">Rieske (2Fe-2S) protein</fullName>
    </submittedName>
</protein>
<dbReference type="Proteomes" id="UP001597387">
    <property type="component" value="Unassembled WGS sequence"/>
</dbReference>
<dbReference type="PROSITE" id="PS51296">
    <property type="entry name" value="RIESKE"/>
    <property type="match status" value="1"/>
</dbReference>